<keyword evidence="4" id="KW-1185">Reference proteome</keyword>
<evidence type="ECO:0000259" key="2">
    <source>
        <dbReference type="Pfam" id="PF07593"/>
    </source>
</evidence>
<dbReference type="Gene3D" id="2.130.10.130">
    <property type="entry name" value="Integrin alpha, N-terminal"/>
    <property type="match status" value="1"/>
</dbReference>
<accession>A0A1E3M0Q3</accession>
<reference evidence="3 4" key="1">
    <citation type="submission" date="2016-08" db="EMBL/GenBank/DDBJ databases">
        <title>Draft genome of the agarase producing Sphingomonas sp. MCT13.</title>
        <authorList>
            <person name="D'Andrea M.M."/>
            <person name="Rossolini G.M."/>
            <person name="Thaller M.C."/>
        </authorList>
    </citation>
    <scope>NUCLEOTIDE SEQUENCE [LARGE SCALE GENOMIC DNA]</scope>
    <source>
        <strain evidence="3 4">MCT13</strain>
    </source>
</reference>
<evidence type="ECO:0000256" key="1">
    <source>
        <dbReference type="ARBA" id="ARBA00022729"/>
    </source>
</evidence>
<dbReference type="AlphaFoldDB" id="A0A1E3M0Q3"/>
<evidence type="ECO:0000313" key="3">
    <source>
        <dbReference type="EMBL" id="ODP38935.1"/>
    </source>
</evidence>
<dbReference type="PANTHER" id="PTHR16026:SF0">
    <property type="entry name" value="CARTILAGE ACIDIC PROTEIN 1"/>
    <property type="match status" value="1"/>
</dbReference>
<evidence type="ECO:0000313" key="4">
    <source>
        <dbReference type="Proteomes" id="UP000094487"/>
    </source>
</evidence>
<dbReference type="OrthoDB" id="1488578at2"/>
<gene>
    <name evidence="3" type="ORF">BFL28_12820</name>
</gene>
<dbReference type="InterPro" id="IPR028994">
    <property type="entry name" value="Integrin_alpha_N"/>
</dbReference>
<dbReference type="STRING" id="1888892.BFL28_12820"/>
<dbReference type="InterPro" id="IPR027039">
    <property type="entry name" value="Crtac1"/>
</dbReference>
<feature type="domain" description="ASPIC/UnbV" evidence="2">
    <location>
        <begin position="567"/>
        <end position="632"/>
    </location>
</feature>
<sequence>MNGRDTMLGWLIMASVAAAPSPQASERAEQAERSQIRFEEVTAASGLRSTPGWKYGGPVIADLDRDGHVDLLLGNHDEDPLQLFWGTADGRFVAGELPDIYRDIHGMAPGDYDGDGDLDLLVAVGGGNGKQPRPPILLRLEGRRYADVTAQAGLTGYGARGRSVRWVDLDADGDLDIVAINARQLPGETGPRNLLFENLGGRFRYRANGQFEPIEAERALVTDFNGDHRPDLVLFTPLTLLENAGNFRFRDVTRARLGEAMAQISYVTAAAEADYDNDGDFDLYLARGKVYYEIADNAVDFDPASGRLDLRDSGNKGSDGIEFTAAGPVVLRDFWHWRRTQGLVLPLFLGAKGVQVETPVEPLTIAAEQARGRATERNRDGWYLAHLGNDRWRLDWHLSGDHAWDIRASVTGVSSIKPDWKPQDMGVADLLLRNDGDRFTDASARLPDAAARNNWGVVAGDFDNDGRSDFFLHHFGGLRRRVADSILLNQGKGGFAGMDMPSATAGIGGNSHGDMGAAHDFNGDGKLDLLNGDDDLGGWHLYRNVTASTGNWLVVRVGASSKGTDGAGAIVRIAGPHGEQLRHVGSSGEVHSQSMNEWVHFGLGSSARAASVEVIWRDGTRERRTNVAANRIMPVGRLPAAARSRD</sequence>
<dbReference type="PANTHER" id="PTHR16026">
    <property type="entry name" value="CARTILAGE ACIDIC PROTEIN 1"/>
    <property type="match status" value="1"/>
</dbReference>
<proteinExistence type="predicted"/>
<dbReference type="EMBL" id="MDDS01000010">
    <property type="protein sequence ID" value="ODP38935.1"/>
    <property type="molecule type" value="Genomic_DNA"/>
</dbReference>
<dbReference type="Pfam" id="PF07593">
    <property type="entry name" value="UnbV_ASPIC"/>
    <property type="match status" value="1"/>
</dbReference>
<name>A0A1E3M0Q3_9SPHN</name>
<dbReference type="SUPFAM" id="SSF69318">
    <property type="entry name" value="Integrin alpha N-terminal domain"/>
    <property type="match status" value="2"/>
</dbReference>
<protein>
    <recommendedName>
        <fullName evidence="2">ASPIC/UnbV domain-containing protein</fullName>
    </recommendedName>
</protein>
<dbReference type="Pfam" id="PF13517">
    <property type="entry name" value="FG-GAP_3"/>
    <property type="match status" value="2"/>
</dbReference>
<dbReference type="Proteomes" id="UP000094487">
    <property type="component" value="Unassembled WGS sequence"/>
</dbReference>
<keyword evidence="1" id="KW-0732">Signal</keyword>
<comment type="caution">
    <text evidence="3">The sequence shown here is derived from an EMBL/GenBank/DDBJ whole genome shotgun (WGS) entry which is preliminary data.</text>
</comment>
<dbReference type="InterPro" id="IPR013517">
    <property type="entry name" value="FG-GAP"/>
</dbReference>
<dbReference type="InterPro" id="IPR011519">
    <property type="entry name" value="UnbV_ASPIC"/>
</dbReference>
<organism evidence="3 4">
    <name type="scientific">Sphingomonas turrisvirgatae</name>
    <dbReference type="NCBI Taxonomy" id="1888892"/>
    <lineage>
        <taxon>Bacteria</taxon>
        <taxon>Pseudomonadati</taxon>
        <taxon>Pseudomonadota</taxon>
        <taxon>Alphaproteobacteria</taxon>
        <taxon>Sphingomonadales</taxon>
        <taxon>Sphingomonadaceae</taxon>
        <taxon>Sphingomonas</taxon>
    </lineage>
</organism>